<dbReference type="AlphaFoldDB" id="K8NTI7"/>
<accession>K8NTI7</accession>
<name>K8NTI7_9BRAD</name>
<gene>
    <name evidence="2" type="ORF">HMPREF9696_03995</name>
</gene>
<protein>
    <submittedName>
        <fullName evidence="2">Uncharacterized protein</fullName>
    </submittedName>
</protein>
<sequence length="75" mass="8228">MLKKSFLTISLLLPLVAISATAQAGPTISDKRYWPNEARTPAVVIPTESTVLPFAPVLQDERARPSRSTAPKVRR</sequence>
<feature type="signal peptide" evidence="1">
    <location>
        <begin position="1"/>
        <end position="24"/>
    </location>
</feature>
<organism evidence="2 3">
    <name type="scientific">Afipia clevelandensis ATCC 49720</name>
    <dbReference type="NCBI Taxonomy" id="883079"/>
    <lineage>
        <taxon>Bacteria</taxon>
        <taxon>Pseudomonadati</taxon>
        <taxon>Pseudomonadota</taxon>
        <taxon>Alphaproteobacteria</taxon>
        <taxon>Hyphomicrobiales</taxon>
        <taxon>Nitrobacteraceae</taxon>
        <taxon>Afipia</taxon>
    </lineage>
</organism>
<reference evidence="2 3" key="1">
    <citation type="submission" date="2012-04" db="EMBL/GenBank/DDBJ databases">
        <title>The Genome Sequence of Afipia clevelandensis ATCC 49720.</title>
        <authorList>
            <consortium name="The Broad Institute Genome Sequencing Platform"/>
            <person name="Earl A."/>
            <person name="Ward D."/>
            <person name="Feldgarden M."/>
            <person name="Gevers D."/>
            <person name="Huys G."/>
            <person name="Walker B."/>
            <person name="Young S.K."/>
            <person name="Zeng Q."/>
            <person name="Gargeya S."/>
            <person name="Fitzgerald M."/>
            <person name="Haas B."/>
            <person name="Abouelleil A."/>
            <person name="Alvarado L."/>
            <person name="Arachchi H.M."/>
            <person name="Berlin A."/>
            <person name="Chapman S.B."/>
            <person name="Goldberg J."/>
            <person name="Griggs A."/>
            <person name="Gujja S."/>
            <person name="Hansen M."/>
            <person name="Howarth C."/>
            <person name="Imamovic A."/>
            <person name="Larimer J."/>
            <person name="McCowen C."/>
            <person name="Montmayeur A."/>
            <person name="Murphy C."/>
            <person name="Neiman D."/>
            <person name="Pearson M."/>
            <person name="Priest M."/>
            <person name="Roberts A."/>
            <person name="Saif S."/>
            <person name="Shea T."/>
            <person name="Sisk P."/>
            <person name="Sykes S."/>
            <person name="Wortman J."/>
            <person name="Nusbaum C."/>
            <person name="Birren B."/>
        </authorList>
    </citation>
    <scope>NUCLEOTIDE SEQUENCE [LARGE SCALE GENOMIC DNA]</scope>
    <source>
        <strain evidence="2 3">ATCC 49720</strain>
    </source>
</reference>
<evidence type="ECO:0000256" key="1">
    <source>
        <dbReference type="SAM" id="SignalP"/>
    </source>
</evidence>
<evidence type="ECO:0000313" key="2">
    <source>
        <dbReference type="EMBL" id="EKS31774.1"/>
    </source>
</evidence>
<keyword evidence="3" id="KW-1185">Reference proteome</keyword>
<keyword evidence="1" id="KW-0732">Signal</keyword>
<comment type="caution">
    <text evidence="2">The sequence shown here is derived from an EMBL/GenBank/DDBJ whole genome shotgun (WGS) entry which is preliminary data.</text>
</comment>
<proteinExistence type="predicted"/>
<feature type="chain" id="PRO_5003919437" evidence="1">
    <location>
        <begin position="25"/>
        <end position="75"/>
    </location>
</feature>
<dbReference type="EMBL" id="AGWY01000018">
    <property type="protein sequence ID" value="EKS31774.1"/>
    <property type="molecule type" value="Genomic_DNA"/>
</dbReference>
<evidence type="ECO:0000313" key="3">
    <source>
        <dbReference type="Proteomes" id="UP000001095"/>
    </source>
</evidence>
<dbReference type="Proteomes" id="UP000001095">
    <property type="component" value="Unassembled WGS sequence"/>
</dbReference>
<dbReference type="HOGENOM" id="CLU_2662886_0_0_5"/>